<evidence type="ECO:0000313" key="2">
    <source>
        <dbReference type="Proteomes" id="UP000608890"/>
    </source>
</evidence>
<evidence type="ECO:0008006" key="3">
    <source>
        <dbReference type="Google" id="ProtNLM"/>
    </source>
</evidence>
<accession>A0A917UAY3</accession>
<name>A0A917UAY3_9ACTN</name>
<proteinExistence type="predicted"/>
<organism evidence="1 2">
    <name type="scientific">Micromonospora sonchi</name>
    <dbReference type="NCBI Taxonomy" id="1763543"/>
    <lineage>
        <taxon>Bacteria</taxon>
        <taxon>Bacillati</taxon>
        <taxon>Actinomycetota</taxon>
        <taxon>Actinomycetes</taxon>
        <taxon>Micromonosporales</taxon>
        <taxon>Micromonosporaceae</taxon>
        <taxon>Micromonospora</taxon>
    </lineage>
</organism>
<reference evidence="1" key="1">
    <citation type="journal article" date="2014" name="Int. J. Syst. Evol. Microbiol.">
        <title>Complete genome sequence of Corynebacterium casei LMG S-19264T (=DSM 44701T), isolated from a smear-ripened cheese.</title>
        <authorList>
            <consortium name="US DOE Joint Genome Institute (JGI-PGF)"/>
            <person name="Walter F."/>
            <person name="Albersmeier A."/>
            <person name="Kalinowski J."/>
            <person name="Ruckert C."/>
        </authorList>
    </citation>
    <scope>NUCLEOTIDE SEQUENCE</scope>
    <source>
        <strain evidence="1">CGMCC 4.7312</strain>
    </source>
</reference>
<sequence length="82" mass="9481">MVRHASPGTCVQFACAYRECVGELRLVASQEMLGVSRTRAYQITNSKTFPDPVAVLSVGRIWRTEDVERWIKTHRRDRRDSE</sequence>
<dbReference type="EMBL" id="BMNB01000047">
    <property type="protein sequence ID" value="GGM65719.1"/>
    <property type="molecule type" value="Genomic_DNA"/>
</dbReference>
<evidence type="ECO:0000313" key="1">
    <source>
        <dbReference type="EMBL" id="GGM65719.1"/>
    </source>
</evidence>
<dbReference type="Proteomes" id="UP000608890">
    <property type="component" value="Unassembled WGS sequence"/>
</dbReference>
<dbReference type="AlphaFoldDB" id="A0A917UAY3"/>
<gene>
    <name evidence="1" type="ORF">GCM10011608_58730</name>
</gene>
<protein>
    <recommendedName>
        <fullName evidence="3">DNA-binding protein</fullName>
    </recommendedName>
</protein>
<comment type="caution">
    <text evidence="1">The sequence shown here is derived from an EMBL/GenBank/DDBJ whole genome shotgun (WGS) entry which is preliminary data.</text>
</comment>
<keyword evidence="2" id="KW-1185">Reference proteome</keyword>
<reference evidence="1" key="2">
    <citation type="submission" date="2020-09" db="EMBL/GenBank/DDBJ databases">
        <authorList>
            <person name="Sun Q."/>
            <person name="Zhou Y."/>
        </authorList>
    </citation>
    <scope>NUCLEOTIDE SEQUENCE</scope>
    <source>
        <strain evidence="1">CGMCC 4.7312</strain>
    </source>
</reference>